<sequence length="142" mass="15754">MPRRLTVVKGKTLILFWGGLYGTEESAFAHVRRLLDIVACTTAFGGSSNSELSPKRLHGCSYSLEGIRILRWRVSETGQDTKSNGEDKSTKTDVSISSDPSEKGDAAAETYPPPKLGQFYDIFSFSRLNPIHQEIRSSVSRR</sequence>
<name>A0AA36EJQ5_LACSI</name>
<evidence type="ECO:0000313" key="3">
    <source>
        <dbReference type="Proteomes" id="UP001177003"/>
    </source>
</evidence>
<proteinExistence type="predicted"/>
<gene>
    <name evidence="2" type="ORF">LSALG_LOCUS37019</name>
</gene>
<dbReference type="Proteomes" id="UP001177003">
    <property type="component" value="Chromosome 8"/>
</dbReference>
<organism evidence="2 3">
    <name type="scientific">Lactuca saligna</name>
    <name type="common">Willowleaf lettuce</name>
    <dbReference type="NCBI Taxonomy" id="75948"/>
    <lineage>
        <taxon>Eukaryota</taxon>
        <taxon>Viridiplantae</taxon>
        <taxon>Streptophyta</taxon>
        <taxon>Embryophyta</taxon>
        <taxon>Tracheophyta</taxon>
        <taxon>Spermatophyta</taxon>
        <taxon>Magnoliopsida</taxon>
        <taxon>eudicotyledons</taxon>
        <taxon>Gunneridae</taxon>
        <taxon>Pentapetalae</taxon>
        <taxon>asterids</taxon>
        <taxon>campanulids</taxon>
        <taxon>Asterales</taxon>
        <taxon>Asteraceae</taxon>
        <taxon>Cichorioideae</taxon>
        <taxon>Cichorieae</taxon>
        <taxon>Lactucinae</taxon>
        <taxon>Lactuca</taxon>
    </lineage>
</organism>
<dbReference type="EMBL" id="OX465084">
    <property type="protein sequence ID" value="CAI9298242.1"/>
    <property type="molecule type" value="Genomic_DNA"/>
</dbReference>
<evidence type="ECO:0000256" key="1">
    <source>
        <dbReference type="SAM" id="MobiDB-lite"/>
    </source>
</evidence>
<accession>A0AA36EJQ5</accession>
<feature type="region of interest" description="Disordered" evidence="1">
    <location>
        <begin position="78"/>
        <end position="114"/>
    </location>
</feature>
<protein>
    <submittedName>
        <fullName evidence="2">Uncharacterized protein</fullName>
    </submittedName>
</protein>
<evidence type="ECO:0000313" key="2">
    <source>
        <dbReference type="EMBL" id="CAI9298242.1"/>
    </source>
</evidence>
<reference evidence="2" key="1">
    <citation type="submission" date="2023-04" db="EMBL/GenBank/DDBJ databases">
        <authorList>
            <person name="Vijverberg K."/>
            <person name="Xiong W."/>
            <person name="Schranz E."/>
        </authorList>
    </citation>
    <scope>NUCLEOTIDE SEQUENCE</scope>
</reference>
<keyword evidence="3" id="KW-1185">Reference proteome</keyword>
<dbReference type="AlphaFoldDB" id="A0AA36EJQ5"/>